<comment type="caution">
    <text evidence="1">The sequence shown here is derived from an EMBL/GenBank/DDBJ whole genome shotgun (WGS) entry which is preliminary data.</text>
</comment>
<dbReference type="InterPro" id="IPR011256">
    <property type="entry name" value="Reg_factor_effector_dom_sf"/>
</dbReference>
<sequence length="145" mass="16164">MNASMPAPDPITRRVERQETPVMFISTADEQDAITEAWDRLEKIVGSLHGRKFFGVFGPPDGAYRVCVQAQDDDDAALSGLESGSIPGGHYLSTTVHGEPPEIYAHIPTRYAELKQVADHDSTRPSIEFYRRRDEIDLLIPVNAR</sequence>
<dbReference type="Gene3D" id="3.20.80.10">
    <property type="entry name" value="Regulatory factor, effector binding domain"/>
    <property type="match status" value="1"/>
</dbReference>
<dbReference type="SUPFAM" id="SSF55136">
    <property type="entry name" value="Probable bacterial effector-binding domain"/>
    <property type="match status" value="1"/>
</dbReference>
<name>A0ABS2LU81_9ACTN</name>
<protein>
    <submittedName>
        <fullName evidence="1">Transcriptional regulator YdeE</fullName>
    </submittedName>
</protein>
<dbReference type="RefSeq" id="WP_204942758.1">
    <property type="nucleotide sequence ID" value="NZ_JAFBBP010000001.1"/>
</dbReference>
<evidence type="ECO:0000313" key="2">
    <source>
        <dbReference type="Proteomes" id="UP000764837"/>
    </source>
</evidence>
<accession>A0ABS2LU81</accession>
<proteinExistence type="predicted"/>
<dbReference type="EMBL" id="JAFBBP010000001">
    <property type="protein sequence ID" value="MBM7491745.1"/>
    <property type="molecule type" value="Genomic_DNA"/>
</dbReference>
<reference evidence="1 2" key="1">
    <citation type="submission" date="2021-01" db="EMBL/GenBank/DDBJ databases">
        <title>Sequencing the genomes of 1000 actinobacteria strains.</title>
        <authorList>
            <person name="Klenk H.-P."/>
        </authorList>
    </citation>
    <scope>NUCLEOTIDE SEQUENCE [LARGE SCALE GENOMIC DNA]</scope>
    <source>
        <strain evidence="1 2">DSM 100204</strain>
    </source>
</reference>
<dbReference type="Proteomes" id="UP000764837">
    <property type="component" value="Unassembled WGS sequence"/>
</dbReference>
<organism evidence="1 2">
    <name type="scientific">Micromonospora luteifusca</name>
    <dbReference type="NCBI Taxonomy" id="709860"/>
    <lineage>
        <taxon>Bacteria</taxon>
        <taxon>Bacillati</taxon>
        <taxon>Actinomycetota</taxon>
        <taxon>Actinomycetes</taxon>
        <taxon>Micromonosporales</taxon>
        <taxon>Micromonosporaceae</taxon>
        <taxon>Micromonospora</taxon>
    </lineage>
</organism>
<gene>
    <name evidence="1" type="ORF">JOD64_002967</name>
</gene>
<evidence type="ECO:0000313" key="1">
    <source>
        <dbReference type="EMBL" id="MBM7491745.1"/>
    </source>
</evidence>
<keyword evidence="2" id="KW-1185">Reference proteome</keyword>